<evidence type="ECO:0000313" key="1">
    <source>
        <dbReference type="EMBL" id="JAG42588.1"/>
    </source>
</evidence>
<reference evidence="1" key="2">
    <citation type="submission" date="2014-07" db="EMBL/GenBank/DDBJ databases">
        <authorList>
            <person name="Hull J."/>
        </authorList>
    </citation>
    <scope>NUCLEOTIDE SEQUENCE</scope>
</reference>
<dbReference type="EMBL" id="GDHC01014102">
    <property type="protein sequence ID" value="JAQ04527.1"/>
    <property type="molecule type" value="Transcribed_RNA"/>
</dbReference>
<dbReference type="EMBL" id="GBHO01001016">
    <property type="protein sequence ID" value="JAG42588.1"/>
    <property type="molecule type" value="Transcribed_RNA"/>
</dbReference>
<evidence type="ECO:0000313" key="4">
    <source>
        <dbReference type="EMBL" id="JAQ12858.1"/>
    </source>
</evidence>
<organism evidence="1">
    <name type="scientific">Lygus hesperus</name>
    <name type="common">Western plant bug</name>
    <dbReference type="NCBI Taxonomy" id="30085"/>
    <lineage>
        <taxon>Eukaryota</taxon>
        <taxon>Metazoa</taxon>
        <taxon>Ecdysozoa</taxon>
        <taxon>Arthropoda</taxon>
        <taxon>Hexapoda</taxon>
        <taxon>Insecta</taxon>
        <taxon>Pterygota</taxon>
        <taxon>Neoptera</taxon>
        <taxon>Paraneoptera</taxon>
        <taxon>Hemiptera</taxon>
        <taxon>Heteroptera</taxon>
        <taxon>Panheteroptera</taxon>
        <taxon>Cimicomorpha</taxon>
        <taxon>Miridae</taxon>
        <taxon>Mirini</taxon>
        <taxon>Lygus</taxon>
    </lineage>
</organism>
<accession>A0A0A9ZGF1</accession>
<evidence type="ECO:0000313" key="3">
    <source>
        <dbReference type="EMBL" id="JAQ04527.1"/>
    </source>
</evidence>
<name>A0A0A9ZGF1_LYGHE</name>
<protein>
    <submittedName>
        <fullName evidence="1">Uncharacterized protein</fullName>
    </submittedName>
</protein>
<reference evidence="3" key="3">
    <citation type="journal article" date="2016" name="Gigascience">
        <title>De novo construction of an expanded transcriptome assembly for the western tarnished plant bug, Lygus hesperus.</title>
        <authorList>
            <person name="Tassone E.E."/>
            <person name="Geib S.M."/>
            <person name="Hall B."/>
            <person name="Fabrick J.A."/>
            <person name="Brent C.S."/>
            <person name="Hull J.J."/>
        </authorList>
    </citation>
    <scope>NUCLEOTIDE SEQUENCE</scope>
</reference>
<sequence>MSTRTCGRIPCTLTSLLLATFSMTLRELQTRILLLRSRSTTLSTHPLYYRPHFLVLRSPCQIFFHLHHLFLSNSASTLLPKSQMYLATRRCMLSTPTYLVVRCALPRTIVRCTLYRHPSGLYVGSMACTHPFLLHFLTPTHPTVFLASYSSSHCIFVAVFLHASSTIDSLPSPPQTQTCVAYVSAMGSTPMCAPLATRSGSVAIGTPDPLLIVSVHAVFDSASKYASTATGIGGYSRILSPMGVCSLLPRSSNFATIFVAVLSTFLYLCSRVLQPPPMLVPHTVCSSNAQTLVCTLVHLCNPSPIHHPATPPPHLLFLVSWVSTIGSVRPTLSHAPVCHLLLHPASISRLLVRISLYSQSSILHAIGGVGCTVSNLLPVCLQVQSNPLVTSPNRL</sequence>
<gene>
    <name evidence="2" type="ORF">CM83_20685</name>
    <name evidence="1" type="ORF">CM83_20688</name>
    <name evidence="4" type="ORF">g.36688</name>
    <name evidence="3" type="ORF">g.36707</name>
</gene>
<dbReference type="EMBL" id="GBHO01001015">
    <property type="protein sequence ID" value="JAG42589.1"/>
    <property type="molecule type" value="Transcribed_RNA"/>
</dbReference>
<dbReference type="AlphaFoldDB" id="A0A0A9ZGF1"/>
<dbReference type="EMBL" id="GDHC01005771">
    <property type="protein sequence ID" value="JAQ12858.1"/>
    <property type="molecule type" value="Transcribed_RNA"/>
</dbReference>
<evidence type="ECO:0000313" key="2">
    <source>
        <dbReference type="EMBL" id="JAG42589.1"/>
    </source>
</evidence>
<reference evidence="1" key="1">
    <citation type="journal article" date="2014" name="PLoS ONE">
        <title>Transcriptome-Based Identification of ABC Transporters in the Western Tarnished Plant Bug Lygus hesperus.</title>
        <authorList>
            <person name="Hull J.J."/>
            <person name="Chaney K."/>
            <person name="Geib S.M."/>
            <person name="Fabrick J.A."/>
            <person name="Brent C.S."/>
            <person name="Walsh D."/>
            <person name="Lavine L.C."/>
        </authorList>
    </citation>
    <scope>NUCLEOTIDE SEQUENCE</scope>
</reference>
<proteinExistence type="predicted"/>